<name>A0A024QC64_9BACI</name>
<dbReference type="STRING" id="1462526.BN990_01811"/>
<evidence type="ECO:0000313" key="2">
    <source>
        <dbReference type="Proteomes" id="UP000028875"/>
    </source>
</evidence>
<reference evidence="1 2" key="1">
    <citation type="submission" date="2014-03" db="EMBL/GenBank/DDBJ databases">
        <authorList>
            <person name="Urmite Genomes U."/>
        </authorList>
    </citation>
    <scope>NUCLEOTIDE SEQUENCE [LARGE SCALE GENOMIC DNA]</scope>
    <source>
        <strain evidence="1 2">Vm-5</strain>
    </source>
</reference>
<protein>
    <submittedName>
        <fullName evidence="1">Uncharacterized protein</fullName>
    </submittedName>
</protein>
<comment type="caution">
    <text evidence="1">The sequence shown here is derived from an EMBL/GenBank/DDBJ whole genome shotgun (WGS) entry which is preliminary data.</text>
</comment>
<dbReference type="Proteomes" id="UP000028875">
    <property type="component" value="Unassembled WGS sequence"/>
</dbReference>
<organism evidence="1 2">
    <name type="scientific">Virgibacillus massiliensis</name>
    <dbReference type="NCBI Taxonomy" id="1462526"/>
    <lineage>
        <taxon>Bacteria</taxon>
        <taxon>Bacillati</taxon>
        <taxon>Bacillota</taxon>
        <taxon>Bacilli</taxon>
        <taxon>Bacillales</taxon>
        <taxon>Bacillaceae</taxon>
        <taxon>Virgibacillus</taxon>
    </lineage>
</organism>
<dbReference type="EMBL" id="CCDP010000001">
    <property type="protein sequence ID" value="CDQ39506.1"/>
    <property type="molecule type" value="Genomic_DNA"/>
</dbReference>
<keyword evidence="2" id="KW-1185">Reference proteome</keyword>
<dbReference type="OrthoDB" id="2972667at2"/>
<dbReference type="AlphaFoldDB" id="A0A024QC64"/>
<gene>
    <name evidence="1" type="ORF">BN990_01811</name>
</gene>
<reference evidence="2" key="2">
    <citation type="submission" date="2014-05" db="EMBL/GenBank/DDBJ databases">
        <title>Draft genome sequence of Virgibacillus massiliensis Vm-5.</title>
        <authorList>
            <person name="Khelaifia S."/>
            <person name="Croce O."/>
            <person name="Lagier J.C."/>
            <person name="Raoult D."/>
        </authorList>
    </citation>
    <scope>NUCLEOTIDE SEQUENCE [LARGE SCALE GENOMIC DNA]</scope>
    <source>
        <strain evidence="2">Vm-5</strain>
    </source>
</reference>
<sequence>MDKVKKTILEIENVRVIEHDDMNLAVERYETYYNPKTKKEKSGWRFKGYTASILGAIQLIHNKELLIDQEAVTDLSSHLNEVKRTTKTLAEIKEAL</sequence>
<accession>A0A024QC64</accession>
<proteinExistence type="predicted"/>
<evidence type="ECO:0000313" key="1">
    <source>
        <dbReference type="EMBL" id="CDQ39506.1"/>
    </source>
</evidence>
<dbReference type="RefSeq" id="WP_038243512.1">
    <property type="nucleotide sequence ID" value="NZ_BNER01000002.1"/>
</dbReference>